<keyword evidence="1" id="KW-0472">Membrane</keyword>
<feature type="chain" id="PRO_5017423430" evidence="2">
    <location>
        <begin position="21"/>
        <end position="1748"/>
    </location>
</feature>
<keyword evidence="1" id="KW-1133">Transmembrane helix</keyword>
<keyword evidence="1" id="KW-0812">Transmembrane</keyword>
<proteinExistence type="predicted"/>
<reference evidence="3 4" key="1">
    <citation type="journal article" date="2017" name="ISME J.">
        <title>Energy and carbon metabolisms in a deep terrestrial subsurface fluid microbial community.</title>
        <authorList>
            <person name="Momper L."/>
            <person name="Jungbluth S.P."/>
            <person name="Lee M.D."/>
            <person name="Amend J.P."/>
        </authorList>
    </citation>
    <scope>NUCLEOTIDE SEQUENCE [LARGE SCALE GENOMIC DNA]</scope>
    <source>
        <strain evidence="3">SURF_26</strain>
    </source>
</reference>
<sequence>MKKIHLKLIAVTTVFSLIWANITPDIIAAVKADKVRIPVYSGNITDQWQSDQQERFVIHIKDSHCNYETQNNIFRILESLIRNNDIKLVAMEGAAGEIDTSPYRVFPDKNTRESVCDNFVKKGVLTGAESLSICNGSEMPFTLWGIEDQNLYIENLLCFRNTMFENSKTIACLDKIKLALDTIRKNIYPEALYTFEQKTDRYYSDTISLTDWAVYLRSMIAHLNLEIYGFDEIENLAAIVRLEAKQLDYAQFNLERKMLLKEIDNLVDESQMANISKYDINYELGKLSALDYLEQLSPYFLKNTEKYPVLISVYELEQRRRQFNHETLLSELESAENAVRNALADKSGDIDLPDLAIRIHAVTKSVYMHEKLVRIQFTYKELNDFDSGTVLDINDILFDLEDIAQAHNVRIAPEISSPLFQQTIAGATASAMKFYDTADKRSQVMAANLVRKMDENDISSSVIISGGFHSAAIEQILRENNISYLTITPASSVSDTETYTSLMLNEQLDLRKPQLSAGRYISFPVLLSSIVDDSSYFSSLRQDLAKSMLQSKGLSLAEYRNLLKNDSMLITFNRLVAIANSLPGNKPEITSLDELMANISPEAVSGYILSYDNAKITREIMLSGISEDTIEYNEKKVFADYLLSLLSIALSVNPGTKSESGLLKLMLKATFAPDKSILNKAIHDRLAGIVSAEAPDTFTQTMTQEQGLIDEKTAALALTLAVKLAEQTGMELSPDFSISDMSIAKTGMPFVSGQDLEDRIWFDMTIKTAGGQARTFRVKSALDNDISTADMDGFTQIEFPRFPYFFMPEQFESHKGFHVTELTESVPAIRFNPKDQYAPKYSELLGQSAATAFILGLENSTLDNIHVEFKNGEPARMLNSDLTAALRTAPPAIPELMRPFGDFLAGARAAGVTAANIDSLALSFLIGFENTLSQVQDYYYQHYEHLAVNTVLNDSVRWKPVLSRMDSAQTDILPIITSAVTYLNSRYSLNIRAKAIDDNPLNTNETTRIQHFIEKQQFSRFNPEDPSMNSALYTNKTGTVFLKKTSSAISRIRTRSTSIVDLFRNPAIVIKVLLTQIIAMTTLPGGVLAAERLGGLVPPMYQFISPKGVKVNGDIIKEGVIQQKVRYISGRQILSRAKEGKIDEAKRIIDQYFEAQKELWKRGVFDRDMCFHNNYGFDDLNTIELKCIDVGGLVSNPVYAAVHILLNVNFNTQVEILRSFLPEELAQHYVKRYHEIFTLSNFITLWNSAPAVPAQQIMLNQRVTFSKVADGSELGPVTLEKFQVKYKESQLIQNFVAAHRFRPLNGKDAASDMTLFISENGKFILKASGSVAHTVKSYMKSFKFLLGSLAKKLIQKPLIGIAVGASAGVLMATSMTALKTVVIAGIATFAGLALVIMLTKSPIGRWFLGPFMPILTPQKVQIANKRLGGLVVPSYQFDFKNGIDLYYGGETLLVKNGLIQEKMDYTLESALKNLAAEGRVHDINRLIDRYFEAQEQMWARCVFDIDFLSFSRNYGVNDLHNFDVRMFDIGGVTNIIGRAILSILYEAKLGKPFVLKDLREIIPEECVQHYSQRYNETFSLKKLFTTWNKADYAPAQSIDLAEDIALQQPQYGPQQGLPEDYDIDAISRQIDRFLADIGLEDDNVLRGKIFSVYTDFVLSRIPIDIYSIISRQKSLPNMAVRMVVSQSSYIHKPLVKMSMKLMKLSGQKDFGGIFMAVIETAVIDHILRLDKNEQPRINPQFKLIDQSL</sequence>
<evidence type="ECO:0000256" key="2">
    <source>
        <dbReference type="SAM" id="SignalP"/>
    </source>
</evidence>
<name>A0A3A4R1Y0_9BACT</name>
<gene>
    <name evidence="3" type="ORF">C4541_07035</name>
</gene>
<dbReference type="Proteomes" id="UP000266426">
    <property type="component" value="Unassembled WGS sequence"/>
</dbReference>
<feature type="transmembrane region" description="Helical" evidence="1">
    <location>
        <begin position="1381"/>
        <end position="1399"/>
    </location>
</feature>
<comment type="caution">
    <text evidence="3">The sequence shown here is derived from an EMBL/GenBank/DDBJ whole genome shotgun (WGS) entry which is preliminary data.</text>
</comment>
<evidence type="ECO:0000256" key="1">
    <source>
        <dbReference type="SAM" id="Phobius"/>
    </source>
</evidence>
<keyword evidence="2" id="KW-0732">Signal</keyword>
<feature type="signal peptide" evidence="2">
    <location>
        <begin position="1"/>
        <end position="20"/>
    </location>
</feature>
<dbReference type="EMBL" id="QZJZ01000058">
    <property type="protein sequence ID" value="RJP58959.1"/>
    <property type="molecule type" value="Genomic_DNA"/>
</dbReference>
<organism evidence="3 4">
    <name type="scientific">Candidatus Auribacter fodinae</name>
    <dbReference type="NCBI Taxonomy" id="2093366"/>
    <lineage>
        <taxon>Bacteria</taxon>
        <taxon>Pseudomonadati</taxon>
        <taxon>Candidatus Auribacterota</taxon>
        <taxon>Candidatus Auribacteria</taxon>
        <taxon>Candidatus Auribacterales</taxon>
        <taxon>Candidatus Auribacteraceae</taxon>
        <taxon>Candidatus Auribacter</taxon>
    </lineage>
</organism>
<feature type="transmembrane region" description="Helical" evidence="1">
    <location>
        <begin position="1358"/>
        <end position="1375"/>
    </location>
</feature>
<evidence type="ECO:0000313" key="3">
    <source>
        <dbReference type="EMBL" id="RJP58959.1"/>
    </source>
</evidence>
<accession>A0A3A4R1Y0</accession>
<protein>
    <submittedName>
        <fullName evidence="3">Uncharacterized protein</fullName>
    </submittedName>
</protein>
<evidence type="ECO:0000313" key="4">
    <source>
        <dbReference type="Proteomes" id="UP000266426"/>
    </source>
</evidence>